<dbReference type="Proteomes" id="UP000054324">
    <property type="component" value="Unassembled WGS sequence"/>
</dbReference>
<keyword evidence="2" id="KW-1185">Reference proteome</keyword>
<evidence type="ECO:0000313" key="1">
    <source>
        <dbReference type="EMBL" id="KER27453.1"/>
    </source>
</evidence>
<name>A0A074ZJD8_OPIVI</name>
<dbReference type="KEGG" id="ovi:T265_05492"/>
<dbReference type="GeneID" id="20319674"/>
<gene>
    <name evidence="1" type="ORF">T265_05492</name>
</gene>
<sequence>MGGTSSSWVVVLENDWDVLDLTLLRKPWTPTGNDQFSQFYAIISLSKMLSTVQKPVLFILGHWVVATTCLQPEGVSVPSVNSKKPLRLDTSKCSDVAVPRSSGNTPLLIASENYKQHLGATLFFDLSCDKHVIGAFLKSLSWVFCHESNFLA</sequence>
<evidence type="ECO:0000313" key="2">
    <source>
        <dbReference type="Proteomes" id="UP000054324"/>
    </source>
</evidence>
<dbReference type="CTD" id="20319674"/>
<proteinExistence type="predicted"/>
<dbReference type="EMBL" id="KL596722">
    <property type="protein sequence ID" value="KER27453.1"/>
    <property type="molecule type" value="Genomic_DNA"/>
</dbReference>
<protein>
    <submittedName>
        <fullName evidence="1">Uncharacterized protein</fullName>
    </submittedName>
</protein>
<dbReference type="AlphaFoldDB" id="A0A074ZJD8"/>
<dbReference type="RefSeq" id="XP_009168778.1">
    <property type="nucleotide sequence ID" value="XM_009170514.1"/>
</dbReference>
<accession>A0A074ZJD8</accession>
<reference evidence="1 2" key="1">
    <citation type="submission" date="2013-11" db="EMBL/GenBank/DDBJ databases">
        <title>Opisthorchis viverrini - life in the bile duct.</title>
        <authorList>
            <person name="Young N.D."/>
            <person name="Nagarajan N."/>
            <person name="Lin S.J."/>
            <person name="Korhonen P.K."/>
            <person name="Jex A.R."/>
            <person name="Hall R.S."/>
            <person name="Safavi-Hemami H."/>
            <person name="Kaewkong W."/>
            <person name="Bertrand D."/>
            <person name="Gao S."/>
            <person name="Seet Q."/>
            <person name="Wongkham S."/>
            <person name="Teh B.T."/>
            <person name="Wongkham C."/>
            <person name="Intapan P.M."/>
            <person name="Maleewong W."/>
            <person name="Yang X."/>
            <person name="Hu M."/>
            <person name="Wang Z."/>
            <person name="Hofmann A."/>
            <person name="Sternberg P.W."/>
            <person name="Tan P."/>
            <person name="Wang J."/>
            <person name="Gasser R.B."/>
        </authorList>
    </citation>
    <scope>NUCLEOTIDE SEQUENCE [LARGE SCALE GENOMIC DNA]</scope>
</reference>
<organism evidence="1 2">
    <name type="scientific">Opisthorchis viverrini</name>
    <name type="common">Southeast Asian liver fluke</name>
    <dbReference type="NCBI Taxonomy" id="6198"/>
    <lineage>
        <taxon>Eukaryota</taxon>
        <taxon>Metazoa</taxon>
        <taxon>Spiralia</taxon>
        <taxon>Lophotrochozoa</taxon>
        <taxon>Platyhelminthes</taxon>
        <taxon>Trematoda</taxon>
        <taxon>Digenea</taxon>
        <taxon>Opisthorchiida</taxon>
        <taxon>Opisthorchiata</taxon>
        <taxon>Opisthorchiidae</taxon>
        <taxon>Opisthorchis</taxon>
    </lineage>
</organism>